<reference evidence="1" key="1">
    <citation type="submission" date="2023-03" db="EMBL/GenBank/DDBJ databases">
        <title>Massive genome expansion in bonnet fungi (Mycena s.s.) driven by repeated elements and novel gene families across ecological guilds.</title>
        <authorList>
            <consortium name="Lawrence Berkeley National Laboratory"/>
            <person name="Harder C.B."/>
            <person name="Miyauchi S."/>
            <person name="Viragh M."/>
            <person name="Kuo A."/>
            <person name="Thoen E."/>
            <person name="Andreopoulos B."/>
            <person name="Lu D."/>
            <person name="Skrede I."/>
            <person name="Drula E."/>
            <person name="Henrissat B."/>
            <person name="Morin E."/>
            <person name="Kohler A."/>
            <person name="Barry K."/>
            <person name="LaButti K."/>
            <person name="Morin E."/>
            <person name="Salamov A."/>
            <person name="Lipzen A."/>
            <person name="Mereny Z."/>
            <person name="Hegedus B."/>
            <person name="Baldrian P."/>
            <person name="Stursova M."/>
            <person name="Weitz H."/>
            <person name="Taylor A."/>
            <person name="Grigoriev I.V."/>
            <person name="Nagy L.G."/>
            <person name="Martin F."/>
            <person name="Kauserud H."/>
        </authorList>
    </citation>
    <scope>NUCLEOTIDE SEQUENCE</scope>
    <source>
        <strain evidence="1">9144</strain>
    </source>
</reference>
<dbReference type="EMBL" id="JARJCW010000023">
    <property type="protein sequence ID" value="KAJ7212506.1"/>
    <property type="molecule type" value="Genomic_DNA"/>
</dbReference>
<organism evidence="1 2">
    <name type="scientific">Mycena pura</name>
    <dbReference type="NCBI Taxonomy" id="153505"/>
    <lineage>
        <taxon>Eukaryota</taxon>
        <taxon>Fungi</taxon>
        <taxon>Dikarya</taxon>
        <taxon>Basidiomycota</taxon>
        <taxon>Agaricomycotina</taxon>
        <taxon>Agaricomycetes</taxon>
        <taxon>Agaricomycetidae</taxon>
        <taxon>Agaricales</taxon>
        <taxon>Marasmiineae</taxon>
        <taxon>Mycenaceae</taxon>
        <taxon>Mycena</taxon>
    </lineage>
</organism>
<protein>
    <submittedName>
        <fullName evidence="1">Uncharacterized protein</fullName>
    </submittedName>
</protein>
<evidence type="ECO:0000313" key="1">
    <source>
        <dbReference type="EMBL" id="KAJ7212506.1"/>
    </source>
</evidence>
<accession>A0AAD6YEI6</accession>
<comment type="caution">
    <text evidence="1">The sequence shown here is derived from an EMBL/GenBank/DDBJ whole genome shotgun (WGS) entry which is preliminary data.</text>
</comment>
<gene>
    <name evidence="1" type="ORF">GGX14DRAFT_393409</name>
</gene>
<dbReference type="Proteomes" id="UP001219525">
    <property type="component" value="Unassembled WGS sequence"/>
</dbReference>
<proteinExistence type="predicted"/>
<dbReference type="AlphaFoldDB" id="A0AAD6YEI6"/>
<sequence length="104" mass="11956">MCPSSAAAIPDVEKNWKQLEKLSWFDDGHTLWLNWAVTSRVPAGFNPYGFLKPMTKKKSLALQRHHYGKCQKPVDTRAELYPRWISLKYTLTAKKEGSGDDFRA</sequence>
<evidence type="ECO:0000313" key="2">
    <source>
        <dbReference type="Proteomes" id="UP001219525"/>
    </source>
</evidence>
<name>A0AAD6YEI6_9AGAR</name>
<keyword evidence="2" id="KW-1185">Reference proteome</keyword>